<dbReference type="InterPro" id="IPR024732">
    <property type="entry name" value="NAGLU_C"/>
</dbReference>
<evidence type="ECO:0000256" key="1">
    <source>
        <dbReference type="ARBA" id="ARBA00022801"/>
    </source>
</evidence>
<feature type="domain" description="Alpha-N-acetylglucosaminidase N-terminal" evidence="4">
    <location>
        <begin position="13"/>
        <end position="80"/>
    </location>
</feature>
<dbReference type="InterPro" id="IPR024733">
    <property type="entry name" value="NAGLU_tim-barrel"/>
</dbReference>
<dbReference type="InterPro" id="IPR024240">
    <property type="entry name" value="NAGLU_N"/>
</dbReference>
<evidence type="ECO:0000259" key="4">
    <source>
        <dbReference type="Pfam" id="PF12971"/>
    </source>
</evidence>
<evidence type="ECO:0000259" key="3">
    <source>
        <dbReference type="Pfam" id="PF05089"/>
    </source>
</evidence>
<name>A0A7K2J084_9ACTN</name>
<feature type="domain" description="Alpha-N-acetylglucosaminidase tim-barrel" evidence="3">
    <location>
        <begin position="106"/>
        <end position="428"/>
    </location>
</feature>
<organism evidence="6 7">
    <name type="scientific">Nocardiopsis alba</name>
    <dbReference type="NCBI Taxonomy" id="53437"/>
    <lineage>
        <taxon>Bacteria</taxon>
        <taxon>Bacillati</taxon>
        <taxon>Actinomycetota</taxon>
        <taxon>Actinomycetes</taxon>
        <taxon>Streptosporangiales</taxon>
        <taxon>Nocardiopsidaceae</taxon>
        <taxon>Nocardiopsis</taxon>
    </lineage>
</organism>
<accession>A0A7K2J084</accession>
<gene>
    <name evidence="6" type="ORF">GTW20_26050</name>
</gene>
<evidence type="ECO:0000256" key="2">
    <source>
        <dbReference type="SAM" id="MobiDB-lite"/>
    </source>
</evidence>
<dbReference type="InterPro" id="IPR007781">
    <property type="entry name" value="NAGLU"/>
</dbReference>
<keyword evidence="1" id="KW-0378">Hydrolase</keyword>
<comment type="caution">
    <text evidence="6">The sequence shown here is derived from an EMBL/GenBank/DDBJ whole genome shotgun (WGS) entry which is preliminary data.</text>
</comment>
<sequence length="737" mass="82989">MIEDARDTPAWGAAIDALARRILGSAHRPLRLREHEDERRSFEYRADGGTLTVSATDPIAAAVGLHTYLRRVCGRSVSWDTVLPLPVSSLTDAPPTRGVAEVDRTYHLNFCTTGYTAAYWNWADWEREIDWMALHGVTTPLTLTGHEAVLYDTYVRLGMDEERVREFIGGPGYLPWQYMGNLDHFAGPMPRSWIEGHRELGRRVLERQRALGMTPVLPGFTGHVPPSLAPGRTGSRTWQGLVTHVLVPTDPLYTTLCAEIVQTQKELFGTDHRYAIDPFIEMIPVDSDPGFPGLVARATIEGLTRADPRAVWFLQTWPFSYQSDFWSPERVEAFLDAIPDDHLHLLDLWAEYDPQWSRFHAFGGTPWTWCALLNFGGRTDPMADLQGAVDRIGAAKDSAHPPEGIGLSMEATRNNPAFFELVVDQAWTRTGRVEEEWLPDFVAQRYGPGHDPALLEGWRGLLRTVLGASGVRIFPEQFNGVLTLRPHYRHLEDSSALRAEVTALVWYPWPDLLAAWERLVAGAETDPLAVEGPLGHDLVDVAMAVLSRVADHRYLEMVEHLDHHPELPEGDLERFLEVFDDLDALLETRPEYRYRTWEAKATSWATGTEDHRVLTDNARRVLTVWTTLDDPRLDDYAGRLWSGLVGGYYRPRWESWGEGASLAVHEPDRAQARLDDRLTEHADRFLRRGAPLPPRSTEGTLALSRRLLDRYGGDATPSGRPPAEGIGPDQSAEPWSL</sequence>
<dbReference type="RefSeq" id="WP_161112225.1">
    <property type="nucleotide sequence ID" value="NZ_WWHY01000001.1"/>
</dbReference>
<dbReference type="PANTHER" id="PTHR12872">
    <property type="entry name" value="ALPHA-N-ACETYLGLUCOSAMINIDASE"/>
    <property type="match status" value="1"/>
</dbReference>
<dbReference type="Gene3D" id="3.20.20.80">
    <property type="entry name" value="Glycosidases"/>
    <property type="match status" value="1"/>
</dbReference>
<protein>
    <submittedName>
        <fullName evidence="6">Alpha-N-acetylglucosaminidase</fullName>
    </submittedName>
</protein>
<dbReference type="Pfam" id="PF05089">
    <property type="entry name" value="NAGLU"/>
    <property type="match status" value="1"/>
</dbReference>
<dbReference type="Proteomes" id="UP000467124">
    <property type="component" value="Unassembled WGS sequence"/>
</dbReference>
<dbReference type="GO" id="GO:0005975">
    <property type="term" value="P:carbohydrate metabolic process"/>
    <property type="evidence" value="ECO:0007669"/>
    <property type="project" value="UniProtKB-ARBA"/>
</dbReference>
<dbReference type="Pfam" id="PF12972">
    <property type="entry name" value="NAGLU_C"/>
    <property type="match status" value="1"/>
</dbReference>
<dbReference type="Pfam" id="PF12971">
    <property type="entry name" value="NAGLU_N"/>
    <property type="match status" value="1"/>
</dbReference>
<evidence type="ECO:0000313" key="7">
    <source>
        <dbReference type="Proteomes" id="UP000467124"/>
    </source>
</evidence>
<dbReference type="Gene3D" id="1.20.120.670">
    <property type="entry name" value="N-acetyl-b-d-glucoasminidase"/>
    <property type="match status" value="1"/>
</dbReference>
<dbReference type="AlphaFoldDB" id="A0A7K2J084"/>
<dbReference type="PANTHER" id="PTHR12872:SF1">
    <property type="entry name" value="ALPHA-N-ACETYLGLUCOSAMINIDASE"/>
    <property type="match status" value="1"/>
</dbReference>
<dbReference type="GO" id="GO:0016787">
    <property type="term" value="F:hydrolase activity"/>
    <property type="evidence" value="ECO:0007669"/>
    <property type="project" value="UniProtKB-KW"/>
</dbReference>
<feature type="domain" description="Alpha-N-acetylglucosaminidase C-terminal" evidence="5">
    <location>
        <begin position="437"/>
        <end position="709"/>
    </location>
</feature>
<dbReference type="InterPro" id="IPR029018">
    <property type="entry name" value="Hex-like_dom2"/>
</dbReference>
<feature type="region of interest" description="Disordered" evidence="2">
    <location>
        <begin position="706"/>
        <end position="737"/>
    </location>
</feature>
<dbReference type="Gene3D" id="3.30.379.10">
    <property type="entry name" value="Chitobiase/beta-hexosaminidase domain 2-like"/>
    <property type="match status" value="1"/>
</dbReference>
<evidence type="ECO:0000259" key="5">
    <source>
        <dbReference type="Pfam" id="PF12972"/>
    </source>
</evidence>
<reference evidence="6 7" key="1">
    <citation type="journal article" date="2019" name="Nat. Commun.">
        <title>The antimicrobial potential of Streptomyces from insect microbiomes.</title>
        <authorList>
            <person name="Chevrette M.G."/>
            <person name="Carlson C.M."/>
            <person name="Ortega H.E."/>
            <person name="Thomas C."/>
            <person name="Ananiev G.E."/>
            <person name="Barns K.J."/>
            <person name="Book A.J."/>
            <person name="Cagnazzo J."/>
            <person name="Carlos C."/>
            <person name="Flanigan W."/>
            <person name="Grubbs K.J."/>
            <person name="Horn H.A."/>
            <person name="Hoffmann F.M."/>
            <person name="Klassen J.L."/>
            <person name="Knack J.J."/>
            <person name="Lewin G.R."/>
            <person name="McDonald B.R."/>
            <person name="Muller L."/>
            <person name="Melo W.G.P."/>
            <person name="Pinto-Tomas A.A."/>
            <person name="Schmitz A."/>
            <person name="Wendt-Pienkowski E."/>
            <person name="Wildman S."/>
            <person name="Zhao M."/>
            <person name="Zhang F."/>
            <person name="Bugni T.S."/>
            <person name="Andes D.R."/>
            <person name="Pupo M.T."/>
            <person name="Currie C.R."/>
        </authorList>
    </citation>
    <scope>NUCLEOTIDE SEQUENCE [LARGE SCALE GENOMIC DNA]</scope>
    <source>
        <strain evidence="6 7">SID5840</strain>
    </source>
</reference>
<dbReference type="EMBL" id="WWHY01000001">
    <property type="protein sequence ID" value="MYR35631.1"/>
    <property type="molecule type" value="Genomic_DNA"/>
</dbReference>
<evidence type="ECO:0000313" key="6">
    <source>
        <dbReference type="EMBL" id="MYR35631.1"/>
    </source>
</evidence>
<proteinExistence type="predicted"/>